<feature type="domain" description="LD-carboxypeptidase N-terminal" evidence="3">
    <location>
        <begin position="2"/>
        <end position="91"/>
    </location>
</feature>
<comment type="similarity">
    <text evidence="1">Belongs to the peptidase S66 family.</text>
</comment>
<dbReference type="Proteomes" id="UP001165079">
    <property type="component" value="Unassembled WGS sequence"/>
</dbReference>
<sequence length="307" mass="33271">MRAWGLEPVEYPSTRRMGSTPRERADDLHAAFGDDSIAAVVASIGGDDQVRVIGHLDPVVFAANPKRFFGYSDNTNLLNFLHRCGVVGFHGGSVMVEFGRPVAMNPLSAASLRAAMFTGGPFRLQDPGVFGDEGRDWADAGTFSAEPLMRASAPWTWHGPEVAVEGPAWGGCLEVLDWIMAADRVAPVESFPQGGVLFLETSEEMPGAGQVHRMLRNMGERGLLARFGAVVLGRAKSWSFDRRLPVGEREEFWAGQVAAVLATLAEYRPGVPVVCGVHIGHTDPQQVLPYGGRVRVDGVERAVTVWY</sequence>
<dbReference type="AlphaFoldDB" id="A0A9W6W9N0"/>
<dbReference type="SUPFAM" id="SSF141986">
    <property type="entry name" value="LD-carboxypeptidase A C-terminal domain-like"/>
    <property type="match status" value="1"/>
</dbReference>
<dbReference type="Gene3D" id="3.40.50.10740">
    <property type="entry name" value="Class I glutamine amidotransferase-like"/>
    <property type="match status" value="1"/>
</dbReference>
<evidence type="ECO:0000256" key="2">
    <source>
        <dbReference type="ARBA" id="ARBA00022801"/>
    </source>
</evidence>
<dbReference type="Pfam" id="PF17676">
    <property type="entry name" value="Peptidase_S66C"/>
    <property type="match status" value="1"/>
</dbReference>
<name>A0A9W6W9N0_9ACTN</name>
<dbReference type="EMBL" id="BSTX01000002">
    <property type="protein sequence ID" value="GLZ78814.1"/>
    <property type="molecule type" value="Genomic_DNA"/>
</dbReference>
<dbReference type="SUPFAM" id="SSF52317">
    <property type="entry name" value="Class I glutamine amidotransferase-like"/>
    <property type="match status" value="1"/>
</dbReference>
<evidence type="ECO:0000313" key="5">
    <source>
        <dbReference type="EMBL" id="GLZ78814.1"/>
    </source>
</evidence>
<proteinExistence type="inferred from homology"/>
<evidence type="ECO:0000259" key="3">
    <source>
        <dbReference type="Pfam" id="PF02016"/>
    </source>
</evidence>
<dbReference type="Gene3D" id="3.50.30.60">
    <property type="entry name" value="LD-carboxypeptidase A C-terminal domain-like"/>
    <property type="match status" value="1"/>
</dbReference>
<comment type="caution">
    <text evidence="5">The sequence shown here is derived from an EMBL/GenBank/DDBJ whole genome shotgun (WGS) entry which is preliminary data.</text>
</comment>
<evidence type="ECO:0000313" key="6">
    <source>
        <dbReference type="Proteomes" id="UP001165079"/>
    </source>
</evidence>
<dbReference type="InterPro" id="IPR040449">
    <property type="entry name" value="Peptidase_S66_N"/>
</dbReference>
<feature type="domain" description="LD-carboxypeptidase C-terminal" evidence="4">
    <location>
        <begin position="165"/>
        <end position="296"/>
    </location>
</feature>
<dbReference type="InterPro" id="IPR040921">
    <property type="entry name" value="Peptidase_S66C"/>
</dbReference>
<dbReference type="InterPro" id="IPR027478">
    <property type="entry name" value="LdcA_N"/>
</dbReference>
<organism evidence="5 6">
    <name type="scientific">Actinorhabdospora filicis</name>
    <dbReference type="NCBI Taxonomy" id="1785913"/>
    <lineage>
        <taxon>Bacteria</taxon>
        <taxon>Bacillati</taxon>
        <taxon>Actinomycetota</taxon>
        <taxon>Actinomycetes</taxon>
        <taxon>Micromonosporales</taxon>
        <taxon>Micromonosporaceae</taxon>
        <taxon>Actinorhabdospora</taxon>
    </lineage>
</organism>
<accession>A0A9W6W9N0</accession>
<dbReference type="PANTHER" id="PTHR30237:SF4">
    <property type="entry name" value="LD-CARBOXYPEPTIDASE C-TERMINAL DOMAIN-CONTAINING PROTEIN"/>
    <property type="match status" value="1"/>
</dbReference>
<evidence type="ECO:0000259" key="4">
    <source>
        <dbReference type="Pfam" id="PF17676"/>
    </source>
</evidence>
<dbReference type="InterPro" id="IPR027461">
    <property type="entry name" value="Carboxypeptidase_A_C_sf"/>
</dbReference>
<keyword evidence="6" id="KW-1185">Reference proteome</keyword>
<gene>
    <name evidence="5" type="ORF">Afil01_36210</name>
</gene>
<dbReference type="PANTHER" id="PTHR30237">
    <property type="entry name" value="MURAMOYLTETRAPEPTIDE CARBOXYPEPTIDASE"/>
    <property type="match status" value="1"/>
</dbReference>
<protein>
    <submittedName>
        <fullName evidence="5">LD-carboxypeptidase</fullName>
    </submittedName>
</protein>
<dbReference type="GO" id="GO:0016787">
    <property type="term" value="F:hydrolase activity"/>
    <property type="evidence" value="ECO:0007669"/>
    <property type="project" value="UniProtKB-KW"/>
</dbReference>
<dbReference type="InterPro" id="IPR029062">
    <property type="entry name" value="Class_I_gatase-like"/>
</dbReference>
<dbReference type="InterPro" id="IPR003507">
    <property type="entry name" value="S66_fam"/>
</dbReference>
<reference evidence="5" key="1">
    <citation type="submission" date="2023-03" db="EMBL/GenBank/DDBJ databases">
        <title>Actinorhabdospora filicis NBRC 111898.</title>
        <authorList>
            <person name="Ichikawa N."/>
            <person name="Sato H."/>
            <person name="Tonouchi N."/>
        </authorList>
    </citation>
    <scope>NUCLEOTIDE SEQUENCE</scope>
    <source>
        <strain evidence="5">NBRC 111898</strain>
    </source>
</reference>
<dbReference type="Pfam" id="PF02016">
    <property type="entry name" value="Peptidase_S66"/>
    <property type="match status" value="1"/>
</dbReference>
<evidence type="ECO:0000256" key="1">
    <source>
        <dbReference type="ARBA" id="ARBA00010233"/>
    </source>
</evidence>
<keyword evidence="2" id="KW-0378">Hydrolase</keyword>